<dbReference type="GO" id="GO:0008270">
    <property type="term" value="F:zinc ion binding"/>
    <property type="evidence" value="ECO:0007669"/>
    <property type="project" value="InterPro"/>
</dbReference>
<dbReference type="EMBL" id="JBBPBK010000015">
    <property type="protein sequence ID" value="KAK9268972.1"/>
    <property type="molecule type" value="Genomic_DNA"/>
</dbReference>
<name>A0AAP0NB43_LIQFO</name>
<protein>
    <recommendedName>
        <fullName evidence="2">DYW domain-containing protein</fullName>
    </recommendedName>
</protein>
<gene>
    <name evidence="3" type="ORF">L1049_000739</name>
</gene>
<comment type="similarity">
    <text evidence="1">Belongs to the PPR family. PCMP-H subfamily.</text>
</comment>
<feature type="domain" description="DYW" evidence="2">
    <location>
        <begin position="70"/>
        <end position="161"/>
    </location>
</feature>
<proteinExistence type="inferred from homology"/>
<reference evidence="3 4" key="1">
    <citation type="journal article" date="2024" name="Plant J.">
        <title>Genome sequences and population genomics reveal climatic adaptation and genomic divergence between two closely related sweetgum species.</title>
        <authorList>
            <person name="Xu W.Q."/>
            <person name="Ren C.Q."/>
            <person name="Zhang X.Y."/>
            <person name="Comes H.P."/>
            <person name="Liu X.H."/>
            <person name="Li Y.G."/>
            <person name="Kettle C.J."/>
            <person name="Jalonen R."/>
            <person name="Gaisberger H."/>
            <person name="Ma Y.Z."/>
            <person name="Qiu Y.X."/>
        </authorList>
    </citation>
    <scope>NUCLEOTIDE SEQUENCE [LARGE SCALE GENOMIC DNA]</scope>
    <source>
        <strain evidence="3">Hangzhou</strain>
    </source>
</reference>
<dbReference type="Pfam" id="PF20430">
    <property type="entry name" value="Eplus_motif"/>
    <property type="match status" value="1"/>
</dbReference>
<organism evidence="3 4">
    <name type="scientific">Liquidambar formosana</name>
    <name type="common">Formosan gum</name>
    <dbReference type="NCBI Taxonomy" id="63359"/>
    <lineage>
        <taxon>Eukaryota</taxon>
        <taxon>Viridiplantae</taxon>
        <taxon>Streptophyta</taxon>
        <taxon>Embryophyta</taxon>
        <taxon>Tracheophyta</taxon>
        <taxon>Spermatophyta</taxon>
        <taxon>Magnoliopsida</taxon>
        <taxon>eudicotyledons</taxon>
        <taxon>Gunneridae</taxon>
        <taxon>Pentapetalae</taxon>
        <taxon>Saxifragales</taxon>
        <taxon>Altingiaceae</taxon>
        <taxon>Liquidambar</taxon>
    </lineage>
</organism>
<evidence type="ECO:0000313" key="3">
    <source>
        <dbReference type="EMBL" id="KAK9268972.1"/>
    </source>
</evidence>
<dbReference type="AlphaFoldDB" id="A0AAP0NB43"/>
<keyword evidence="4" id="KW-1185">Reference proteome</keyword>
<evidence type="ECO:0000259" key="2">
    <source>
        <dbReference type="Pfam" id="PF14432"/>
    </source>
</evidence>
<evidence type="ECO:0000313" key="4">
    <source>
        <dbReference type="Proteomes" id="UP001415857"/>
    </source>
</evidence>
<evidence type="ECO:0000256" key="1">
    <source>
        <dbReference type="ARBA" id="ARBA00006643"/>
    </source>
</evidence>
<dbReference type="InterPro" id="IPR032867">
    <property type="entry name" value="DYW_dom"/>
</dbReference>
<dbReference type="InterPro" id="IPR046849">
    <property type="entry name" value="E2_motif"/>
</dbReference>
<comment type="caution">
    <text evidence="3">The sequence shown here is derived from an EMBL/GenBank/DDBJ whole genome shotgun (WGS) entry which is preliminary data.</text>
</comment>
<dbReference type="Proteomes" id="UP001415857">
    <property type="component" value="Unassembled WGS sequence"/>
</dbReference>
<accession>A0AAP0NB43</accession>
<sequence>MYAAAGRWDHVEKVRQRIRKKGVKKVASYSSVEFNGQLHVLYGGDRFHPHSASIYEKLDELIKQLKSIVYVPKTGSVLHDVEMEEKEASLRTHSEKLAIALGLINVSSESPIRVMKNLRICDYCHTFSKFTSKITMRQIIMREKSRFHHFKDGICSCKDFW</sequence>
<dbReference type="Pfam" id="PF14432">
    <property type="entry name" value="DYW_deaminase"/>
    <property type="match status" value="1"/>
</dbReference>